<feature type="transmembrane region" description="Helical" evidence="1">
    <location>
        <begin position="92"/>
        <end position="112"/>
    </location>
</feature>
<gene>
    <name evidence="2" type="ORF">M441DRAFT_446568</name>
</gene>
<protein>
    <submittedName>
        <fullName evidence="2">Uncharacterized protein</fullName>
    </submittedName>
</protein>
<evidence type="ECO:0000313" key="2">
    <source>
        <dbReference type="EMBL" id="PTB37953.1"/>
    </source>
</evidence>
<dbReference type="OrthoDB" id="4922812at2759"/>
<keyword evidence="3" id="KW-1185">Reference proteome</keyword>
<reference evidence="2 3" key="1">
    <citation type="submission" date="2016-07" db="EMBL/GenBank/DDBJ databases">
        <title>Multiple horizontal gene transfer events from other fungi enriched the ability of initially mycotrophic Trichoderma (Ascomycota) to feed on dead plant biomass.</title>
        <authorList>
            <consortium name="DOE Joint Genome Institute"/>
            <person name="Aerts A."/>
            <person name="Atanasova L."/>
            <person name="Chenthamara K."/>
            <person name="Zhang J."/>
            <person name="Grujic M."/>
            <person name="Henrissat B."/>
            <person name="Kuo A."/>
            <person name="Salamov A."/>
            <person name="Lipzen A."/>
            <person name="Labutti K."/>
            <person name="Barry K."/>
            <person name="Miao Y."/>
            <person name="Rahimi M.J."/>
            <person name="Shen Q."/>
            <person name="Grigoriev I.V."/>
            <person name="Kubicek C.P."/>
            <person name="Druzhinina I.S."/>
        </authorList>
    </citation>
    <scope>NUCLEOTIDE SEQUENCE [LARGE SCALE GENOMIC DNA]</scope>
    <source>
        <strain evidence="2 3">CBS 433.97</strain>
    </source>
</reference>
<name>A0A2T3YZG8_TRIA4</name>
<organism evidence="2 3">
    <name type="scientific">Trichoderma asperellum (strain ATCC 204424 / CBS 433.97 / NBRC 101777)</name>
    <dbReference type="NCBI Taxonomy" id="1042311"/>
    <lineage>
        <taxon>Eukaryota</taxon>
        <taxon>Fungi</taxon>
        <taxon>Dikarya</taxon>
        <taxon>Ascomycota</taxon>
        <taxon>Pezizomycotina</taxon>
        <taxon>Sordariomycetes</taxon>
        <taxon>Hypocreomycetidae</taxon>
        <taxon>Hypocreales</taxon>
        <taxon>Hypocreaceae</taxon>
        <taxon>Trichoderma</taxon>
    </lineage>
</organism>
<proteinExistence type="predicted"/>
<accession>A0A2T3YZG8</accession>
<dbReference type="EMBL" id="KZ679266">
    <property type="protein sequence ID" value="PTB37953.1"/>
    <property type="molecule type" value="Genomic_DNA"/>
</dbReference>
<sequence length="342" mass="38652">MPFLSTVSHTKPGRAVDSIALFFSNLRGIQTDYIFSQPSIVTLSSILCMAYISSRNVPSPFVKMPDNLQNTPSNMMRELIENVVQIAWVSKYWITLSFAILLHILFLVRTVSRFPNIAKHLRNRGLFALFFHIGVSTMELLHWNYTRITTRAEPVANIIDIILCVAQVTSTMMITRRLQKGHPDMVRPIFQAVMPYRLPLTVAAYIFESSILHRASVMTNRGFLYVRIGILSFSMFDQLKGSNASIYTLGSYLGSTLSTLDNDMPLGWAMFGYCVLMTSKLSRWTTHQVMPSSPEVPKKMSAMRSQLVRLLLWIGLADLKIVKAYDDGSLFGPNAGEKEHVN</sequence>
<evidence type="ECO:0000313" key="3">
    <source>
        <dbReference type="Proteomes" id="UP000240493"/>
    </source>
</evidence>
<keyword evidence="1" id="KW-0472">Membrane</keyword>
<evidence type="ECO:0000256" key="1">
    <source>
        <dbReference type="SAM" id="Phobius"/>
    </source>
</evidence>
<dbReference type="AlphaFoldDB" id="A0A2T3YZG8"/>
<feature type="transmembrane region" description="Helical" evidence="1">
    <location>
        <begin position="124"/>
        <end position="143"/>
    </location>
</feature>
<dbReference type="Proteomes" id="UP000240493">
    <property type="component" value="Unassembled WGS sequence"/>
</dbReference>
<keyword evidence="1" id="KW-1133">Transmembrane helix</keyword>
<keyword evidence="1" id="KW-0812">Transmembrane</keyword>